<dbReference type="InterPro" id="IPR014871">
    <property type="entry name" value="dUTPase/dCTP_pyrophosphatase"/>
</dbReference>
<organism evidence="1 2">
    <name type="scientific">Bacillus manliponensis</name>
    <dbReference type="NCBI Taxonomy" id="574376"/>
    <lineage>
        <taxon>Bacteria</taxon>
        <taxon>Bacillati</taxon>
        <taxon>Bacillota</taxon>
        <taxon>Bacilli</taxon>
        <taxon>Bacillales</taxon>
        <taxon>Bacillaceae</taxon>
        <taxon>Bacillus</taxon>
        <taxon>Bacillus cereus group</taxon>
    </lineage>
</organism>
<keyword evidence="2" id="KW-1185">Reference proteome</keyword>
<dbReference type="STRING" id="574376.BAMA_16200"/>
<dbReference type="Pfam" id="PF08761">
    <property type="entry name" value="dUTPase_2"/>
    <property type="match status" value="1"/>
</dbReference>
<evidence type="ECO:0008006" key="3">
    <source>
        <dbReference type="Google" id="ProtNLM"/>
    </source>
</evidence>
<dbReference type="PIRSF" id="PIRSF030140">
    <property type="entry name" value="UCP030140"/>
    <property type="match status" value="1"/>
</dbReference>
<sequence>MDERKDYVVDLRELFKMQKSLDTYIAKEKSEAYEDHVVRKLNKVFALKVEIHEAWNDTMAFKMWSDKYKKPKDTLLKELVDVLHFILSVALEFNLHKKLGTVVITKQSFANINKMFFYMDKYTSRIYNKMPYGHLYGIKMDLIAIIDAFFKIVSYYGWNFDDVYNVYVEKNKENFKRQESGY</sequence>
<dbReference type="CDD" id="cd11527">
    <property type="entry name" value="NTP-PPase_dUTPase"/>
    <property type="match status" value="1"/>
</dbReference>
<evidence type="ECO:0000313" key="2">
    <source>
        <dbReference type="Proteomes" id="UP000027822"/>
    </source>
</evidence>
<proteinExistence type="predicted"/>
<dbReference type="Gene3D" id="1.10.4010.10">
    <property type="entry name" value="Type II deoxyuridine triphosphatase"/>
    <property type="match status" value="1"/>
</dbReference>
<dbReference type="Proteomes" id="UP000027822">
    <property type="component" value="Unassembled WGS sequence"/>
</dbReference>
<dbReference type="InterPro" id="IPR016947">
    <property type="entry name" value="UCP030140"/>
</dbReference>
<dbReference type="SUPFAM" id="SSF101386">
    <property type="entry name" value="all-alpha NTP pyrophosphatases"/>
    <property type="match status" value="1"/>
</dbReference>
<evidence type="ECO:0000313" key="1">
    <source>
        <dbReference type="EMBL" id="KEK17234.1"/>
    </source>
</evidence>
<protein>
    <recommendedName>
        <fullName evidence="3">dUTPase</fullName>
    </recommendedName>
</protein>
<dbReference type="EMBL" id="JOTN01000036">
    <property type="protein sequence ID" value="KEK17234.1"/>
    <property type="molecule type" value="Genomic_DNA"/>
</dbReference>
<name>A0A073JQ71_9BACI</name>
<gene>
    <name evidence="1" type="ORF">BAMA_16200</name>
</gene>
<reference evidence="1 2" key="1">
    <citation type="submission" date="2014-06" db="EMBL/GenBank/DDBJ databases">
        <title>Draft genome sequence of Bacillus manliponensis JCM 15802 (MCCC 1A00708).</title>
        <authorList>
            <person name="Lai Q."/>
            <person name="Liu Y."/>
            <person name="Shao Z."/>
        </authorList>
    </citation>
    <scope>NUCLEOTIDE SEQUENCE [LARGE SCALE GENOMIC DNA]</scope>
    <source>
        <strain evidence="1 2">JCM 15802</strain>
    </source>
</reference>
<dbReference type="AlphaFoldDB" id="A0A073JQ71"/>
<dbReference type="eggNOG" id="COG4508">
    <property type="taxonomic scope" value="Bacteria"/>
</dbReference>
<comment type="caution">
    <text evidence="1">The sequence shown here is derived from an EMBL/GenBank/DDBJ whole genome shotgun (WGS) entry which is preliminary data.</text>
</comment>
<accession>A0A073JQ71</accession>